<reference evidence="2 3" key="1">
    <citation type="submission" date="2020-02" db="EMBL/GenBank/DDBJ databases">
        <title>Whole-genome analyses of novel actinobacteria.</title>
        <authorList>
            <person name="Sahin N."/>
        </authorList>
    </citation>
    <scope>NUCLEOTIDE SEQUENCE [LARGE SCALE GENOMIC DNA]</scope>
    <source>
        <strain evidence="2 3">A7024</strain>
    </source>
</reference>
<keyword evidence="3" id="KW-1185">Reference proteome</keyword>
<evidence type="ECO:0000313" key="3">
    <source>
        <dbReference type="Proteomes" id="UP000481583"/>
    </source>
</evidence>
<comment type="caution">
    <text evidence="2">The sequence shown here is derived from an EMBL/GenBank/DDBJ whole genome shotgun (WGS) entry which is preliminary data.</text>
</comment>
<name>A0A6G4UB08_9ACTN</name>
<evidence type="ECO:0000313" key="2">
    <source>
        <dbReference type="EMBL" id="NGN68900.1"/>
    </source>
</evidence>
<dbReference type="Proteomes" id="UP000481583">
    <property type="component" value="Unassembled WGS sequence"/>
</dbReference>
<accession>A0A6G4UB08</accession>
<organism evidence="2 3">
    <name type="scientific">Streptomyces coryli</name>
    <dbReference type="NCBI Taxonomy" id="1128680"/>
    <lineage>
        <taxon>Bacteria</taxon>
        <taxon>Bacillati</taxon>
        <taxon>Actinomycetota</taxon>
        <taxon>Actinomycetes</taxon>
        <taxon>Kitasatosporales</taxon>
        <taxon>Streptomycetaceae</taxon>
        <taxon>Streptomyces</taxon>
    </lineage>
</organism>
<evidence type="ECO:0008006" key="4">
    <source>
        <dbReference type="Google" id="ProtNLM"/>
    </source>
</evidence>
<dbReference type="AlphaFoldDB" id="A0A6G4UB08"/>
<sequence>METPAHPRTPRLVLAAALAGVEAAVVAGLGLYELVMLVAGDPESKRQALFGGLTVLALAALPAAATRGLWLRRSWSRGPAVITQLMAVPVVWAMTTAGGLLLPLGIALGAIALTALVCLLSPSTTEALGVGRPPSSPSGA</sequence>
<feature type="transmembrane region" description="Helical" evidence="1">
    <location>
        <begin position="100"/>
        <end position="120"/>
    </location>
</feature>
<keyword evidence="1" id="KW-1133">Transmembrane helix</keyword>
<protein>
    <recommendedName>
        <fullName evidence="4">Integral membrane protein</fullName>
    </recommendedName>
</protein>
<dbReference type="EMBL" id="JAAKZV010000240">
    <property type="protein sequence ID" value="NGN68900.1"/>
    <property type="molecule type" value="Genomic_DNA"/>
</dbReference>
<feature type="transmembrane region" description="Helical" evidence="1">
    <location>
        <begin position="47"/>
        <end position="66"/>
    </location>
</feature>
<keyword evidence="1" id="KW-0472">Membrane</keyword>
<keyword evidence="1" id="KW-0812">Transmembrane</keyword>
<dbReference type="RefSeq" id="WP_165243292.1">
    <property type="nucleotide sequence ID" value="NZ_JAAKZV010000240.1"/>
</dbReference>
<gene>
    <name evidence="2" type="ORF">G5C51_34030</name>
</gene>
<proteinExistence type="predicted"/>
<evidence type="ECO:0000256" key="1">
    <source>
        <dbReference type="SAM" id="Phobius"/>
    </source>
</evidence>